<dbReference type="SMART" id="SM00345">
    <property type="entry name" value="HTH_GNTR"/>
    <property type="match status" value="1"/>
</dbReference>
<keyword evidence="3" id="KW-0804">Transcription</keyword>
<comment type="caution">
    <text evidence="5">The sequence shown here is derived from an EMBL/GenBank/DDBJ whole genome shotgun (WGS) entry which is preliminary data.</text>
</comment>
<protein>
    <submittedName>
        <fullName evidence="5">GntR family transcriptional regulator</fullName>
    </submittedName>
</protein>
<evidence type="ECO:0000259" key="4">
    <source>
        <dbReference type="PROSITE" id="PS50949"/>
    </source>
</evidence>
<evidence type="ECO:0000313" key="5">
    <source>
        <dbReference type="EMBL" id="MBO1077732.1"/>
    </source>
</evidence>
<dbReference type="EMBL" id="JACTNG010000001">
    <property type="protein sequence ID" value="MBO1077732.1"/>
    <property type="molecule type" value="Genomic_DNA"/>
</dbReference>
<dbReference type="Gene3D" id="1.20.120.530">
    <property type="entry name" value="GntR ligand-binding domain-like"/>
    <property type="match status" value="1"/>
</dbReference>
<dbReference type="SUPFAM" id="SSF48008">
    <property type="entry name" value="GntR ligand-binding domain-like"/>
    <property type="match status" value="1"/>
</dbReference>
<dbReference type="InterPro" id="IPR000524">
    <property type="entry name" value="Tscrpt_reg_HTH_GntR"/>
</dbReference>
<gene>
    <name evidence="5" type="ORF">IAI61_01720</name>
</gene>
<dbReference type="PROSITE" id="PS50949">
    <property type="entry name" value="HTH_GNTR"/>
    <property type="match status" value="1"/>
</dbReference>
<evidence type="ECO:0000256" key="3">
    <source>
        <dbReference type="ARBA" id="ARBA00023163"/>
    </source>
</evidence>
<dbReference type="PANTHER" id="PTHR43537">
    <property type="entry name" value="TRANSCRIPTIONAL REGULATOR, GNTR FAMILY"/>
    <property type="match status" value="1"/>
</dbReference>
<dbReference type="RefSeq" id="WP_207415139.1">
    <property type="nucleotide sequence ID" value="NZ_CP061179.1"/>
</dbReference>
<evidence type="ECO:0000256" key="1">
    <source>
        <dbReference type="ARBA" id="ARBA00023015"/>
    </source>
</evidence>
<dbReference type="PANTHER" id="PTHR43537:SF5">
    <property type="entry name" value="UXU OPERON TRANSCRIPTIONAL REGULATOR"/>
    <property type="match status" value="1"/>
</dbReference>
<dbReference type="InterPro" id="IPR036388">
    <property type="entry name" value="WH-like_DNA-bd_sf"/>
</dbReference>
<proteinExistence type="predicted"/>
<keyword evidence="1" id="KW-0805">Transcription regulation</keyword>
<dbReference type="InterPro" id="IPR011711">
    <property type="entry name" value="GntR_C"/>
</dbReference>
<sequence length="221" mass="23997">MTLATATAPPDANLALVAYGRLRAMLLQGELAAGQAVQERRLADLLGLSRTPVRDALGRLEGERLLARNGGQLVVATITLHEIADILAIRRLLEGDAARQAALRMDTTEIGAIRGAILGMSDRGMTTDEAHWAVDDVIHLGIAGASGNIELRRLVGELRQRTRMFGLHRIPARFGSGRREHLAILDAIEARAPDEARDRMQHHIDQARDAIIATLQRSPAP</sequence>
<keyword evidence="2" id="KW-0238">DNA-binding</keyword>
<evidence type="ECO:0000313" key="6">
    <source>
        <dbReference type="Proteomes" id="UP001518989"/>
    </source>
</evidence>
<dbReference type="Proteomes" id="UP001518989">
    <property type="component" value="Unassembled WGS sequence"/>
</dbReference>
<accession>A0ABS3KL54</accession>
<reference evidence="5 6" key="1">
    <citation type="submission" date="2020-09" db="EMBL/GenBank/DDBJ databases">
        <title>Roseomonas.</title>
        <authorList>
            <person name="Zhu W."/>
        </authorList>
    </citation>
    <scope>NUCLEOTIDE SEQUENCE [LARGE SCALE GENOMIC DNA]</scope>
    <source>
        <strain evidence="5 6">573</strain>
    </source>
</reference>
<evidence type="ECO:0000256" key="2">
    <source>
        <dbReference type="ARBA" id="ARBA00023125"/>
    </source>
</evidence>
<dbReference type="Gene3D" id="1.10.10.10">
    <property type="entry name" value="Winged helix-like DNA-binding domain superfamily/Winged helix DNA-binding domain"/>
    <property type="match status" value="1"/>
</dbReference>
<dbReference type="InterPro" id="IPR036390">
    <property type="entry name" value="WH_DNA-bd_sf"/>
</dbReference>
<dbReference type="InterPro" id="IPR008920">
    <property type="entry name" value="TF_FadR/GntR_C"/>
</dbReference>
<organism evidence="5 6">
    <name type="scientific">Roseomonas haemaphysalidis</name>
    <dbReference type="NCBI Taxonomy" id="2768162"/>
    <lineage>
        <taxon>Bacteria</taxon>
        <taxon>Pseudomonadati</taxon>
        <taxon>Pseudomonadota</taxon>
        <taxon>Alphaproteobacteria</taxon>
        <taxon>Acetobacterales</taxon>
        <taxon>Roseomonadaceae</taxon>
        <taxon>Roseomonas</taxon>
    </lineage>
</organism>
<feature type="domain" description="HTH gntR-type" evidence="4">
    <location>
        <begin position="12"/>
        <end position="79"/>
    </location>
</feature>
<name>A0ABS3KL54_9PROT</name>
<dbReference type="Pfam" id="PF07729">
    <property type="entry name" value="FCD"/>
    <property type="match status" value="1"/>
</dbReference>
<dbReference type="SMART" id="SM00895">
    <property type="entry name" value="FCD"/>
    <property type="match status" value="1"/>
</dbReference>
<keyword evidence="6" id="KW-1185">Reference proteome</keyword>
<dbReference type="Pfam" id="PF00392">
    <property type="entry name" value="GntR"/>
    <property type="match status" value="1"/>
</dbReference>
<dbReference type="SUPFAM" id="SSF46785">
    <property type="entry name" value="Winged helix' DNA-binding domain"/>
    <property type="match status" value="1"/>
</dbReference>